<feature type="transmembrane region" description="Helical" evidence="1">
    <location>
        <begin position="6"/>
        <end position="33"/>
    </location>
</feature>
<gene>
    <name evidence="2" type="ORF">SAMN05421752_10157</name>
</gene>
<feature type="transmembrane region" description="Helical" evidence="1">
    <location>
        <begin position="93"/>
        <end position="117"/>
    </location>
</feature>
<evidence type="ECO:0000313" key="3">
    <source>
        <dbReference type="Proteomes" id="UP000185936"/>
    </source>
</evidence>
<keyword evidence="1" id="KW-0472">Membrane</keyword>
<dbReference type="RefSeq" id="WP_076607189.1">
    <property type="nucleotide sequence ID" value="NZ_FTNR01000001.1"/>
</dbReference>
<keyword evidence="1" id="KW-1133">Transmembrane helix</keyword>
<keyword evidence="1" id="KW-0812">Transmembrane</keyword>
<organism evidence="2 3">
    <name type="scientific">Natronorubrum thiooxidans</name>
    <dbReference type="NCBI Taxonomy" id="308853"/>
    <lineage>
        <taxon>Archaea</taxon>
        <taxon>Methanobacteriati</taxon>
        <taxon>Methanobacteriota</taxon>
        <taxon>Stenosarchaea group</taxon>
        <taxon>Halobacteria</taxon>
        <taxon>Halobacteriales</taxon>
        <taxon>Natrialbaceae</taxon>
        <taxon>Natronorubrum</taxon>
    </lineage>
</organism>
<dbReference type="AlphaFoldDB" id="A0A1N7C1H8"/>
<proteinExistence type="predicted"/>
<sequence>MHRASWWYGIALFPVVVLTAVTSRFAATAFFSAASAPDAPLGLDVAWFVLQTLSFWVGIGVAVVVLGCLLADLRALGGNETWSPSPLWGLAGVVHFGGVVFTELLLVSVPALSYYLYRRHVHVGSP</sequence>
<dbReference type="EMBL" id="FTNR01000001">
    <property type="protein sequence ID" value="SIR57439.1"/>
    <property type="molecule type" value="Genomic_DNA"/>
</dbReference>
<dbReference type="OrthoDB" id="313554at2157"/>
<accession>A0A1N7C1H8</accession>
<dbReference type="Proteomes" id="UP000185936">
    <property type="component" value="Unassembled WGS sequence"/>
</dbReference>
<keyword evidence="3" id="KW-1185">Reference proteome</keyword>
<name>A0A1N7C1H8_9EURY</name>
<evidence type="ECO:0000256" key="1">
    <source>
        <dbReference type="SAM" id="Phobius"/>
    </source>
</evidence>
<feature type="transmembrane region" description="Helical" evidence="1">
    <location>
        <begin position="45"/>
        <end position="73"/>
    </location>
</feature>
<reference evidence="3" key="1">
    <citation type="submission" date="2017-01" db="EMBL/GenBank/DDBJ databases">
        <authorList>
            <person name="Varghese N."/>
            <person name="Submissions S."/>
        </authorList>
    </citation>
    <scope>NUCLEOTIDE SEQUENCE [LARGE SCALE GENOMIC DNA]</scope>
    <source>
        <strain evidence="3">type strain: HArc-</strain>
    </source>
</reference>
<evidence type="ECO:0000313" key="2">
    <source>
        <dbReference type="EMBL" id="SIR57439.1"/>
    </source>
</evidence>
<protein>
    <submittedName>
        <fullName evidence="2">Uncharacterized protein</fullName>
    </submittedName>
</protein>